<organism evidence="4 5">
    <name type="scientific">Dendrobium chrysotoxum</name>
    <name type="common">Orchid</name>
    <dbReference type="NCBI Taxonomy" id="161865"/>
    <lineage>
        <taxon>Eukaryota</taxon>
        <taxon>Viridiplantae</taxon>
        <taxon>Streptophyta</taxon>
        <taxon>Embryophyta</taxon>
        <taxon>Tracheophyta</taxon>
        <taxon>Spermatophyta</taxon>
        <taxon>Magnoliopsida</taxon>
        <taxon>Liliopsida</taxon>
        <taxon>Asparagales</taxon>
        <taxon>Orchidaceae</taxon>
        <taxon>Epidendroideae</taxon>
        <taxon>Malaxideae</taxon>
        <taxon>Dendrobiinae</taxon>
        <taxon>Dendrobium</taxon>
    </lineage>
</organism>
<evidence type="ECO:0000313" key="4">
    <source>
        <dbReference type="EMBL" id="KAH0462916.1"/>
    </source>
</evidence>
<feature type="compositionally biased region" description="Pro residues" evidence="2">
    <location>
        <begin position="178"/>
        <end position="196"/>
    </location>
</feature>
<dbReference type="SUPFAM" id="SSF53756">
    <property type="entry name" value="UDP-Glycosyltransferase/glycogen phosphorylase"/>
    <property type="match status" value="1"/>
</dbReference>
<evidence type="ECO:0000256" key="2">
    <source>
        <dbReference type="SAM" id="MobiDB-lite"/>
    </source>
</evidence>
<dbReference type="GO" id="GO:0008194">
    <property type="term" value="F:UDP-glycosyltransferase activity"/>
    <property type="evidence" value="ECO:0007669"/>
    <property type="project" value="UniProtKB-ARBA"/>
</dbReference>
<reference evidence="4 5" key="1">
    <citation type="journal article" date="2021" name="Hortic Res">
        <title>Chromosome-scale assembly of the Dendrobium chrysotoxum genome enhances the understanding of orchid evolution.</title>
        <authorList>
            <person name="Zhang Y."/>
            <person name="Zhang G.Q."/>
            <person name="Zhang D."/>
            <person name="Liu X.D."/>
            <person name="Xu X.Y."/>
            <person name="Sun W.H."/>
            <person name="Yu X."/>
            <person name="Zhu X."/>
            <person name="Wang Z.W."/>
            <person name="Zhao X."/>
            <person name="Zhong W.Y."/>
            <person name="Chen H."/>
            <person name="Yin W.L."/>
            <person name="Huang T."/>
            <person name="Niu S.C."/>
            <person name="Liu Z.J."/>
        </authorList>
    </citation>
    <scope>NUCLEOTIDE SEQUENCE [LARGE SCALE GENOMIC DNA]</scope>
    <source>
        <strain evidence="4">Lindl</strain>
    </source>
</reference>
<evidence type="ECO:0000256" key="1">
    <source>
        <dbReference type="ARBA" id="ARBA00009995"/>
    </source>
</evidence>
<name>A0AAV7H1F6_DENCH</name>
<feature type="compositionally biased region" description="Pro residues" evidence="2">
    <location>
        <begin position="129"/>
        <end position="141"/>
    </location>
</feature>
<comment type="caution">
    <text evidence="4">The sequence shown here is derived from an EMBL/GenBank/DDBJ whole genome shotgun (WGS) entry which is preliminary data.</text>
</comment>
<evidence type="ECO:0000313" key="5">
    <source>
        <dbReference type="Proteomes" id="UP000775213"/>
    </source>
</evidence>
<feature type="region of interest" description="Disordered" evidence="2">
    <location>
        <begin position="163"/>
        <end position="201"/>
    </location>
</feature>
<protein>
    <recommendedName>
        <fullName evidence="3">Glycosyltransferase N-terminal domain-containing protein</fullName>
    </recommendedName>
</protein>
<dbReference type="PRINTS" id="PR01217">
    <property type="entry name" value="PRICHEXTENSN"/>
</dbReference>
<feature type="compositionally biased region" description="Basic and acidic residues" evidence="2">
    <location>
        <begin position="83"/>
        <end position="92"/>
    </location>
</feature>
<gene>
    <name evidence="4" type="ORF">IEQ34_007498</name>
</gene>
<accession>A0AAV7H1F6</accession>
<feature type="compositionally biased region" description="Gly residues" evidence="2">
    <location>
        <begin position="54"/>
        <end position="80"/>
    </location>
</feature>
<dbReference type="AlphaFoldDB" id="A0AAV7H1F6"/>
<dbReference type="PANTHER" id="PTHR48044">
    <property type="entry name" value="GLYCOSYLTRANSFERASE"/>
    <property type="match status" value="1"/>
</dbReference>
<proteinExistence type="inferred from homology"/>
<dbReference type="Proteomes" id="UP000775213">
    <property type="component" value="Unassembled WGS sequence"/>
</dbReference>
<dbReference type="InterPro" id="IPR058980">
    <property type="entry name" value="Glyco_transf_N"/>
</dbReference>
<dbReference type="GO" id="GO:1901135">
    <property type="term" value="P:carbohydrate derivative metabolic process"/>
    <property type="evidence" value="ECO:0007669"/>
    <property type="project" value="UniProtKB-ARBA"/>
</dbReference>
<keyword evidence="5" id="KW-1185">Reference proteome</keyword>
<comment type="similarity">
    <text evidence="1">Belongs to the UDP-glycosyltransferase family.</text>
</comment>
<sequence length="352" mass="37817">MGAATGRVGPSSHRQVHEPLRVELVHGGDELRGSCDGVAYAFGPTDQHEAASGGVEGWLGGQRLGSLAGGGGYRTGGGGGEDGDGRGGREADAGESEEDQRSAPKASYSTRQRNVERRRSNRSDSSLPSPEPPQPTPPLLPPSLHQLWLSRPLCLLSLPQPPSDAPPPRLAPLLPLLHPLPRPPPSPIPSPPPNPHSPTTFPTHLQPLFDATDLIRSPLSSLLLSLSASSRRLVVVHNHLMSFAGLEAAAIPNAESYKFYSPYAAFLCEAEQLRMQGTDLEELFSPEFRLFTARRRKHKFKSSGLIINTCREVERNFLEILATREAYSCVPVSAVGPLNPAPVNITGTEFSP</sequence>
<feature type="region of interest" description="Disordered" evidence="2">
    <location>
        <begin position="39"/>
        <end position="144"/>
    </location>
</feature>
<feature type="compositionally biased region" description="Basic and acidic residues" evidence="2">
    <location>
        <begin position="113"/>
        <end position="122"/>
    </location>
</feature>
<dbReference type="Gene3D" id="3.40.50.2000">
    <property type="entry name" value="Glycogen Phosphorylase B"/>
    <property type="match status" value="1"/>
</dbReference>
<evidence type="ECO:0000259" key="3">
    <source>
        <dbReference type="Pfam" id="PF26168"/>
    </source>
</evidence>
<dbReference type="Pfam" id="PF26168">
    <property type="entry name" value="Glyco_transf_N"/>
    <property type="match status" value="1"/>
</dbReference>
<feature type="domain" description="Glycosyltransferase N-terminal" evidence="3">
    <location>
        <begin position="188"/>
        <end position="340"/>
    </location>
</feature>
<dbReference type="EMBL" id="JAGFBR010000008">
    <property type="protein sequence ID" value="KAH0462916.1"/>
    <property type="molecule type" value="Genomic_DNA"/>
</dbReference>
<dbReference type="PANTHER" id="PTHR48044:SF22">
    <property type="entry name" value="GLYCOSYLTRANSFERASE"/>
    <property type="match status" value="1"/>
</dbReference>